<name>A0A2M8W451_9MICO</name>
<evidence type="ECO:0000256" key="1">
    <source>
        <dbReference type="SAM" id="Phobius"/>
    </source>
</evidence>
<protein>
    <recommendedName>
        <fullName evidence="4">DUF3093 family protein</fullName>
    </recommendedName>
</protein>
<evidence type="ECO:0000313" key="2">
    <source>
        <dbReference type="EMBL" id="PJI85706.1"/>
    </source>
</evidence>
<accession>A0A2M8W451</accession>
<keyword evidence="1" id="KW-1133">Transmembrane helix</keyword>
<dbReference type="RefSeq" id="WP_100350981.1">
    <property type="nucleotide sequence ID" value="NZ_PGTZ01000011.1"/>
</dbReference>
<keyword evidence="1" id="KW-0812">Transmembrane</keyword>
<dbReference type="EMBL" id="PGTZ01000011">
    <property type="protein sequence ID" value="PJI85706.1"/>
    <property type="molecule type" value="Genomic_DNA"/>
</dbReference>
<keyword evidence="3" id="KW-1185">Reference proteome</keyword>
<organism evidence="2 3">
    <name type="scientific">Luteimicrobium subarcticum</name>
    <dbReference type="NCBI Taxonomy" id="620910"/>
    <lineage>
        <taxon>Bacteria</taxon>
        <taxon>Bacillati</taxon>
        <taxon>Actinomycetota</taxon>
        <taxon>Actinomycetes</taxon>
        <taxon>Micrococcales</taxon>
        <taxon>Luteimicrobium</taxon>
    </lineage>
</organism>
<proteinExistence type="predicted"/>
<dbReference type="Proteomes" id="UP000231586">
    <property type="component" value="Unassembled WGS sequence"/>
</dbReference>
<dbReference type="InterPro" id="IPR021443">
    <property type="entry name" value="DUF3093"/>
</dbReference>
<feature type="transmembrane region" description="Helical" evidence="1">
    <location>
        <begin position="52"/>
        <end position="76"/>
    </location>
</feature>
<sequence>MQTSGPPPATAPAHATTYRERLAPGAGSLTAAVAFGLMFGVILWIVSPLWAVVVGGLAAVGSAVGLWAAAPVVAVVGDELAAGHAHIPATLLGTPETLDAAGLRAAFGPGSDARTFACLRPWVTRAVRCAVHDPQDPTPAWIVGTRHPERLGAALVAAGAGSHETGDAAAGDVPA</sequence>
<gene>
    <name evidence="2" type="ORF">CLV34_2896</name>
</gene>
<comment type="caution">
    <text evidence="2">The sequence shown here is derived from an EMBL/GenBank/DDBJ whole genome shotgun (WGS) entry which is preliminary data.</text>
</comment>
<evidence type="ECO:0000313" key="3">
    <source>
        <dbReference type="Proteomes" id="UP000231586"/>
    </source>
</evidence>
<dbReference type="AlphaFoldDB" id="A0A2M8W451"/>
<dbReference type="OrthoDB" id="3217020at2"/>
<evidence type="ECO:0008006" key="4">
    <source>
        <dbReference type="Google" id="ProtNLM"/>
    </source>
</evidence>
<dbReference type="Pfam" id="PF11292">
    <property type="entry name" value="DUF3093"/>
    <property type="match status" value="1"/>
</dbReference>
<keyword evidence="1" id="KW-0472">Membrane</keyword>
<feature type="transmembrane region" description="Helical" evidence="1">
    <location>
        <begin position="26"/>
        <end position="46"/>
    </location>
</feature>
<reference evidence="2 3" key="1">
    <citation type="submission" date="2017-11" db="EMBL/GenBank/DDBJ databases">
        <title>Genomic Encyclopedia of Archaeal and Bacterial Type Strains, Phase II (KMG-II): From Individual Species to Whole Genera.</title>
        <authorList>
            <person name="Goeker M."/>
        </authorList>
    </citation>
    <scope>NUCLEOTIDE SEQUENCE [LARGE SCALE GENOMIC DNA]</scope>
    <source>
        <strain evidence="2 3">DSM 22413</strain>
    </source>
</reference>